<dbReference type="PANTHER" id="PTHR30441:SF8">
    <property type="entry name" value="DUF748 DOMAIN-CONTAINING PROTEIN"/>
    <property type="match status" value="1"/>
</dbReference>
<dbReference type="EMBL" id="VHSH01000010">
    <property type="protein sequence ID" value="TQV74318.1"/>
    <property type="molecule type" value="Genomic_DNA"/>
</dbReference>
<keyword evidence="2" id="KW-0812">Transmembrane</keyword>
<dbReference type="GO" id="GO:0090313">
    <property type="term" value="P:regulation of protein targeting to membrane"/>
    <property type="evidence" value="ECO:0007669"/>
    <property type="project" value="TreeGrafter"/>
</dbReference>
<dbReference type="OrthoDB" id="7161641at2"/>
<evidence type="ECO:0000313" key="4">
    <source>
        <dbReference type="Proteomes" id="UP000315252"/>
    </source>
</evidence>
<dbReference type="Proteomes" id="UP000315252">
    <property type="component" value="Unassembled WGS sequence"/>
</dbReference>
<keyword evidence="4" id="KW-1185">Reference proteome</keyword>
<dbReference type="InterPro" id="IPR052894">
    <property type="entry name" value="AsmA-related"/>
</dbReference>
<evidence type="ECO:0000256" key="2">
    <source>
        <dbReference type="SAM" id="Phobius"/>
    </source>
</evidence>
<organism evidence="3 4">
    <name type="scientific">Denitrobaculum tricleocarpae</name>
    <dbReference type="NCBI Taxonomy" id="2591009"/>
    <lineage>
        <taxon>Bacteria</taxon>
        <taxon>Pseudomonadati</taxon>
        <taxon>Pseudomonadota</taxon>
        <taxon>Alphaproteobacteria</taxon>
        <taxon>Rhodospirillales</taxon>
        <taxon>Rhodospirillaceae</taxon>
        <taxon>Denitrobaculum</taxon>
    </lineage>
</organism>
<evidence type="ECO:0000313" key="3">
    <source>
        <dbReference type="EMBL" id="TQV74318.1"/>
    </source>
</evidence>
<dbReference type="AlphaFoldDB" id="A0A545TAT7"/>
<feature type="region of interest" description="Disordered" evidence="1">
    <location>
        <begin position="775"/>
        <end position="808"/>
    </location>
</feature>
<proteinExistence type="predicted"/>
<name>A0A545TAT7_9PROT</name>
<feature type="transmembrane region" description="Helical" evidence="2">
    <location>
        <begin position="7"/>
        <end position="28"/>
    </location>
</feature>
<dbReference type="GO" id="GO:0005886">
    <property type="term" value="C:plasma membrane"/>
    <property type="evidence" value="ECO:0007669"/>
    <property type="project" value="TreeGrafter"/>
</dbReference>
<evidence type="ECO:0000256" key="1">
    <source>
        <dbReference type="SAM" id="MobiDB-lite"/>
    </source>
</evidence>
<reference evidence="3 4" key="1">
    <citation type="submission" date="2019-06" db="EMBL/GenBank/DDBJ databases">
        <title>Whole genome sequence for Rhodospirillaceae sp. R148.</title>
        <authorList>
            <person name="Wang G."/>
        </authorList>
    </citation>
    <scope>NUCLEOTIDE SEQUENCE [LARGE SCALE GENOMIC DNA]</scope>
    <source>
        <strain evidence="3 4">R148</strain>
    </source>
</reference>
<keyword evidence="2" id="KW-1133">Transmembrane helix</keyword>
<protein>
    <recommendedName>
        <fullName evidence="5">DUF3971 domain-containing protein</fullName>
    </recommendedName>
</protein>
<dbReference type="PANTHER" id="PTHR30441">
    <property type="entry name" value="DUF748 DOMAIN-CONTAINING PROTEIN"/>
    <property type="match status" value="1"/>
</dbReference>
<gene>
    <name evidence="3" type="ORF">FKG95_23825</name>
</gene>
<sequence>MRRFWIYAAECCIGLIAGIALLAGIVFWRLTDGPVAINFLVPYAEEALSEVVEDTTVEVAETYVAWNADQRAVEVRVLNAVARGADGEVIASFPSVGVELSLRALVQGTFAPTVIEIKGAAINLVRDADGGFLLGGEVIAQQTEGPVTVAPPKGRDEVAGSSAALKSVLDELLSQPDPSLPLAFLREVRIVGGTILLDDRRADVLWYAPDASVSLRRDAAGLAGEVDLALDVGGERATLDGAFLYDRSTEILDLAATLENLPPASLVPAASELKPLSGFSASLGGNVSASMSLGGRVDFLRFTLTLGAGDLAVAGILPEVLPVRGMEVKGRFDGPTQELFVDGGSLRLGSEEEAGPEIKFEGKLQVRDRIFHASGSVETANVKADELGRYWPPIASPNGREWVLENVHRGVAESARVEVSASVPEDDLEAVEIHDVKGTLKYSGLDIHFLRPMPPITGVYGTATFDAAGMHFQPAGGRLGDLIVQPSDIRIGGFDRDGPESMSIRSRVEGPVRDALLLLNHERLKLIDGLGIRPEDTGGTANTDLSFDFPLIAALSFDDVDLSANAAVQDASVKQVLFGQDATKGQLEVAVTNTQMNLKGPVELGGVPGTVDWFEPFDSSLPTGSVIRALVPSIDNAGRERMGFDFLPYLDGPVSASIVYTARRELPDEVQLIANLATAKLEAAPLLWTKDPGVAGEIRAVIELVDDRATRIKDIELTAGDLTASGHITMDEAGRDISEIFADSLRFGRTAVSAVHMRRLPEEVAVSIGGGTVDAQPYLARDPSSPDQAEPANASADVSAPKPEEPRDAFSITTARTLDALLFGEEQYLESVTFSLQQLTTGWDRIALDGEIPEQFWTPPVLGTAEDDAETEEPAVPALPEKKLVSVDFRPLIGTKHSLRARTNDLGAALRVLNVLDTVEGGVLEVRGESDGPSPAFPIRASLQARDYRLVNASILARILTFGSLTGALDTLSGEGIEFQRLIGDFVLNNGIASSESMRAYGPAIGLTAKGALNFDSQNMDVEGAVIPAYTVNRVLGQIPVLGTILTGGDGGGVLGVNYSIGGTFEEPDISVNPLSALAPGFLRRLFSGGGEPVDLPDEREQP</sequence>
<dbReference type="RefSeq" id="WP_142898948.1">
    <property type="nucleotide sequence ID" value="NZ_ML660061.1"/>
</dbReference>
<accession>A0A545TAT7</accession>
<keyword evidence="2" id="KW-0472">Membrane</keyword>
<comment type="caution">
    <text evidence="3">The sequence shown here is derived from an EMBL/GenBank/DDBJ whole genome shotgun (WGS) entry which is preliminary data.</text>
</comment>
<evidence type="ECO:0008006" key="5">
    <source>
        <dbReference type="Google" id="ProtNLM"/>
    </source>
</evidence>